<organism evidence="3 4">
    <name type="scientific">Mycolicibacterium wolinskyi</name>
    <dbReference type="NCBI Taxonomy" id="59750"/>
    <lineage>
        <taxon>Bacteria</taxon>
        <taxon>Bacillati</taxon>
        <taxon>Actinomycetota</taxon>
        <taxon>Actinomycetes</taxon>
        <taxon>Mycobacteriales</taxon>
        <taxon>Mycobacteriaceae</taxon>
        <taxon>Mycolicibacterium</taxon>
    </lineage>
</organism>
<keyword evidence="4" id="KW-1185">Reference proteome</keyword>
<sequence>MLAVGVMIGTPAIAFAEPSIDGGVTSNGETASGSPEPTSSTTGSDTTTASLEPTAADSAEDSAAAAERNAVEGVESTVGSGRNPGDPVTTEEGGSTETSATEQPSATTSATDEESVTADADAGSANSDSDSNTATSESNESEGSGAAPAAQTQSAGSTAAPPDDTPSLPATETVPAAAYAMAVPYLALLGVQAVAAPVAHVLAAVTYLLAEVVVVPLLHLQRDLAMLFSIAGVEPVVDSLARIGVVLSPSVQDALASKFGEPVPGASPLDAASIAASAPEAVFPAAETPPPAVAPHEPGESVLSRVSSFIGDITRKLLESPTLMALAIAALPGLAGLLVLTAGGVRLGYRQAKARVAIQMHGIARFVAMEPTVSARCGALVLLRPRTWSAREPDVTAMLDEAA</sequence>
<keyword evidence="2" id="KW-0812">Transmembrane</keyword>
<feature type="compositionally biased region" description="Low complexity" evidence="1">
    <location>
        <begin position="90"/>
        <end position="102"/>
    </location>
</feature>
<feature type="compositionally biased region" description="Low complexity" evidence="1">
    <location>
        <begin position="117"/>
        <end position="161"/>
    </location>
</feature>
<evidence type="ECO:0000256" key="2">
    <source>
        <dbReference type="SAM" id="Phobius"/>
    </source>
</evidence>
<protein>
    <submittedName>
        <fullName evidence="3">Uncharacterized protein</fullName>
    </submittedName>
</protein>
<dbReference type="EMBL" id="LGTW01000034">
    <property type="protein sequence ID" value="KWX19897.1"/>
    <property type="molecule type" value="Genomic_DNA"/>
</dbReference>
<feature type="compositionally biased region" description="Low complexity" evidence="1">
    <location>
        <begin position="29"/>
        <end position="67"/>
    </location>
</feature>
<dbReference type="PATRIC" id="fig|59750.3.peg.5033"/>
<dbReference type="STRING" id="59750.AWC31_02250"/>
<feature type="region of interest" description="Disordered" evidence="1">
    <location>
        <begin position="13"/>
        <end position="170"/>
    </location>
</feature>
<dbReference type="AlphaFoldDB" id="A0A132PCD9"/>
<gene>
    <name evidence="3" type="ORF">AFM11_33500</name>
</gene>
<accession>A0A132PCD9</accession>
<name>A0A132PCD9_9MYCO</name>
<reference evidence="3 4" key="1">
    <citation type="submission" date="2015-07" db="EMBL/GenBank/DDBJ databases">
        <title>A draft genome sequence of Mycobacterium wolinskyi.</title>
        <authorList>
            <person name="de Man T.J."/>
            <person name="Perry K.A."/>
            <person name="Coulliette A.D."/>
            <person name="Jensen B."/>
            <person name="Toney N.C."/>
            <person name="Limbago B.M."/>
            <person name="Noble-Wang J."/>
        </authorList>
    </citation>
    <scope>NUCLEOTIDE SEQUENCE [LARGE SCALE GENOMIC DNA]</scope>
    <source>
        <strain evidence="3 4">CDC_01</strain>
    </source>
</reference>
<keyword evidence="2" id="KW-1133">Transmembrane helix</keyword>
<keyword evidence="2" id="KW-0472">Membrane</keyword>
<evidence type="ECO:0000313" key="3">
    <source>
        <dbReference type="EMBL" id="KWX19897.1"/>
    </source>
</evidence>
<feature type="transmembrane region" description="Helical" evidence="2">
    <location>
        <begin position="323"/>
        <end position="345"/>
    </location>
</feature>
<proteinExistence type="predicted"/>
<evidence type="ECO:0000256" key="1">
    <source>
        <dbReference type="SAM" id="MobiDB-lite"/>
    </source>
</evidence>
<comment type="caution">
    <text evidence="3">The sequence shown here is derived from an EMBL/GenBank/DDBJ whole genome shotgun (WGS) entry which is preliminary data.</text>
</comment>
<evidence type="ECO:0000313" key="4">
    <source>
        <dbReference type="Proteomes" id="UP000070612"/>
    </source>
</evidence>
<dbReference type="Proteomes" id="UP000070612">
    <property type="component" value="Unassembled WGS sequence"/>
</dbReference>